<dbReference type="Pfam" id="PF05016">
    <property type="entry name" value="ParE_toxin"/>
    <property type="match status" value="1"/>
</dbReference>
<reference evidence="2 3" key="1">
    <citation type="submission" date="2019-05" db="EMBL/GenBank/DDBJ databases">
        <title>Draft Whole-Genome sequence of the green sulfur bacterium Prosthecochloris vibrioformis DSM 260.</title>
        <authorList>
            <person name="Meyer T.E."/>
            <person name="Kyndt J.A."/>
        </authorList>
    </citation>
    <scope>NUCLEOTIDE SEQUENCE [LARGE SCALE GENOMIC DNA]</scope>
    <source>
        <strain evidence="2 3">DSM 260</strain>
    </source>
</reference>
<comment type="caution">
    <text evidence="2">The sequence shown here is derived from an EMBL/GenBank/DDBJ whole genome shotgun (WGS) entry which is preliminary data.</text>
</comment>
<evidence type="ECO:0000313" key="2">
    <source>
        <dbReference type="EMBL" id="TNJ34202.1"/>
    </source>
</evidence>
<dbReference type="AlphaFoldDB" id="A0A5C4RT80"/>
<keyword evidence="1" id="KW-1277">Toxin-antitoxin system</keyword>
<sequence>MLVKGEPFPCTTIHVHGKDPLELEQRESGCKAPVFGRSCIEPGNIDDYALTPEYVVEDLAEIWDYIAEDSPNRADSFIDSIDSKFRELSELPHIGRPRHG</sequence>
<evidence type="ECO:0000313" key="3">
    <source>
        <dbReference type="Proteomes" id="UP000309544"/>
    </source>
</evidence>
<evidence type="ECO:0000256" key="1">
    <source>
        <dbReference type="ARBA" id="ARBA00022649"/>
    </source>
</evidence>
<dbReference type="EMBL" id="VDCI01000011">
    <property type="protein sequence ID" value="TNJ34202.1"/>
    <property type="molecule type" value="Genomic_DNA"/>
</dbReference>
<dbReference type="InterPro" id="IPR035093">
    <property type="entry name" value="RelE/ParE_toxin_dom_sf"/>
</dbReference>
<accession>A0A5C4RT80</accession>
<protein>
    <submittedName>
        <fullName evidence="2">Type II toxin-antitoxin system RelE/ParE family toxin</fullName>
    </submittedName>
</protein>
<proteinExistence type="predicted"/>
<dbReference type="InterPro" id="IPR007712">
    <property type="entry name" value="RelE/ParE_toxin"/>
</dbReference>
<name>A0A5C4RT80_PROVB</name>
<dbReference type="Proteomes" id="UP000309544">
    <property type="component" value="Unassembled WGS sequence"/>
</dbReference>
<gene>
    <name evidence="2" type="ORF">FGF68_09935</name>
</gene>
<dbReference type="Gene3D" id="3.30.2310.20">
    <property type="entry name" value="RelE-like"/>
    <property type="match status" value="1"/>
</dbReference>
<organism evidence="2 3">
    <name type="scientific">Prosthecochloris vibrioformis</name>
    <name type="common">Chlorobium vibrioforme</name>
    <dbReference type="NCBI Taxonomy" id="1098"/>
    <lineage>
        <taxon>Bacteria</taxon>
        <taxon>Pseudomonadati</taxon>
        <taxon>Chlorobiota</taxon>
        <taxon>Chlorobiia</taxon>
        <taxon>Chlorobiales</taxon>
        <taxon>Chlorobiaceae</taxon>
        <taxon>Prosthecochloris</taxon>
    </lineage>
</organism>
<keyword evidence="3" id="KW-1185">Reference proteome</keyword>